<accession>A0ABY9LD73</accession>
<reference evidence="2 3" key="1">
    <citation type="submission" date="2023-08" db="EMBL/GenBank/DDBJ databases">
        <authorList>
            <person name="Buchebner-Jance M."/>
        </authorList>
    </citation>
    <scope>NUCLEOTIDE SEQUENCE [LARGE SCALE GENOMIC DNA]</scope>
    <source>
        <strain evidence="2 3">NCIMB 15473</strain>
    </source>
</reference>
<dbReference type="EMBL" id="CP132483">
    <property type="protein sequence ID" value="WLV81684.1"/>
    <property type="molecule type" value="Genomic_DNA"/>
</dbReference>
<dbReference type="RefSeq" id="WP_161492237.1">
    <property type="nucleotide sequence ID" value="NZ_CP132483.1"/>
</dbReference>
<name>A0ABY9LD73_9LACO</name>
<proteinExistence type="predicted"/>
<feature type="transmembrane region" description="Helical" evidence="1">
    <location>
        <begin position="31"/>
        <end position="50"/>
    </location>
</feature>
<evidence type="ECO:0000256" key="1">
    <source>
        <dbReference type="SAM" id="Phobius"/>
    </source>
</evidence>
<organism evidence="2 3">
    <name type="scientific">Lacticaseibacillus styriensis</name>
    <dbReference type="NCBI Taxonomy" id="3068306"/>
    <lineage>
        <taxon>Bacteria</taxon>
        <taxon>Bacillati</taxon>
        <taxon>Bacillota</taxon>
        <taxon>Bacilli</taxon>
        <taxon>Lactobacillales</taxon>
        <taxon>Lactobacillaceae</taxon>
        <taxon>Lacticaseibacillus</taxon>
    </lineage>
</organism>
<keyword evidence="1" id="KW-1133">Transmembrane helix</keyword>
<sequence>MDKVRKIVLGILYAILVVLPCILLIVIKHVFLVGGVALAFFAYLGWFIFIRANHDDEP</sequence>
<evidence type="ECO:0000313" key="3">
    <source>
        <dbReference type="Proteomes" id="UP001230566"/>
    </source>
</evidence>
<feature type="transmembrane region" description="Helical" evidence="1">
    <location>
        <begin position="7"/>
        <end position="25"/>
    </location>
</feature>
<gene>
    <name evidence="2" type="ORF">LACSTY_000931</name>
</gene>
<dbReference type="Proteomes" id="UP001230566">
    <property type="component" value="Chromosome"/>
</dbReference>
<protein>
    <submittedName>
        <fullName evidence="2">Uncharacterized protein</fullName>
    </submittedName>
</protein>
<keyword evidence="1" id="KW-0812">Transmembrane</keyword>
<evidence type="ECO:0000313" key="2">
    <source>
        <dbReference type="EMBL" id="WLV81684.1"/>
    </source>
</evidence>
<keyword evidence="3" id="KW-1185">Reference proteome</keyword>
<keyword evidence="1" id="KW-0472">Membrane</keyword>